<sequence length="796" mass="88408">MSTEEQRKEAEAGAELEVVYKTKVVQFLGRSTPIILQNNNGPCPLIAICNVLLLRHNLNLSSDASEVSLQKLLSLVAERLIDSNSNVQDKDDGYVRNQQQNIADAIDLLPCLATGIDVNVHFRKINDFEFTRECTIFDLLDIGLYHGWIVDPQDTDTAEAIGSKSYNMLVAELVAFETRKSEGENKDVQEEDSVDFAAAATATLGVPSPSLSRGRSIDDYPVSATVDQTRGSDDIEEEEELMRALNLSRAEMSNPVKDSMSPVFDWSNPSPNLEESTHSKCFGSGTLADSLGVQNGVESQQSYQLDLFAGQESITSSDWKDGATSEDSSSVPRISSGNNSGQTVSEGSVELLMSSDSVENVRTHMLIQNVSLPLRSTDKDGSNGCCTNEDLRIASGGDKSVRQTCTEDISTSQIHDKPTDDLIDCNSAVFSGPVVHCSYLPSASEREKPSDVSVVVSSSLEREEHILESGHTAFQNREPVYEGEVVLAEQDDKTEEDNSPTNLKDVVARHQWQLIKNFLENNASQLTIYGLFCLQEGIKERELGVFFRNNHFCTMLSSMVNSISWLLIKHYLTVRMTPQQNGVAERMNRTLTEKARSLRLQTSLPKTFWGDAITFFCFLVNRSPNRKLDGGIPEEIWSRKKVELGHLKVFGCPAYALVEAIERSKLDPKSQKMVFIGYPQRVKGYLLWDPHSQKSTISRNVIFDEESILKRPGVADEAQKAGQDSSGRHSLAVLTCNWQLRFNNRSLNNSPNASFPNSHLLVVERGLSQVLMVSRTRSKIHTGQLSVRYGIELLPY</sequence>
<feature type="region of interest" description="Disordered" evidence="1">
    <location>
        <begin position="316"/>
        <end position="344"/>
    </location>
</feature>
<gene>
    <name evidence="4" type="primary">LOC103698954</name>
</gene>
<dbReference type="InterPro" id="IPR036397">
    <property type="entry name" value="RNaseH_sf"/>
</dbReference>
<evidence type="ECO:0000313" key="4">
    <source>
        <dbReference type="RefSeq" id="XP_038975965.1"/>
    </source>
</evidence>
<dbReference type="SUPFAM" id="SSF53098">
    <property type="entry name" value="Ribonuclease H-like"/>
    <property type="match status" value="1"/>
</dbReference>
<dbReference type="InterPro" id="IPR003903">
    <property type="entry name" value="UIM_dom"/>
</dbReference>
<dbReference type="InterPro" id="IPR033979">
    <property type="entry name" value="MINDY_domain"/>
</dbReference>
<dbReference type="GO" id="GO:0071944">
    <property type="term" value="C:cell periphery"/>
    <property type="evidence" value="ECO:0007669"/>
    <property type="project" value="TreeGrafter"/>
</dbReference>
<dbReference type="GO" id="GO:0015074">
    <property type="term" value="P:DNA integration"/>
    <property type="evidence" value="ECO:0007669"/>
    <property type="project" value="InterPro"/>
</dbReference>
<dbReference type="InterPro" id="IPR012337">
    <property type="entry name" value="RNaseH-like_sf"/>
</dbReference>
<dbReference type="GO" id="GO:0003676">
    <property type="term" value="F:nucleic acid binding"/>
    <property type="evidence" value="ECO:0007669"/>
    <property type="project" value="InterPro"/>
</dbReference>
<dbReference type="Gene3D" id="3.30.420.10">
    <property type="entry name" value="Ribonuclease H-like superfamily/Ribonuclease H"/>
    <property type="match status" value="1"/>
</dbReference>
<dbReference type="Pfam" id="PF25597">
    <property type="entry name" value="SH3_retrovirus"/>
    <property type="match status" value="1"/>
</dbReference>
<feature type="compositionally biased region" description="Polar residues" evidence="1">
    <location>
        <begin position="325"/>
        <end position="344"/>
    </location>
</feature>
<dbReference type="GO" id="GO:0071108">
    <property type="term" value="P:protein K48-linked deubiquitination"/>
    <property type="evidence" value="ECO:0007669"/>
    <property type="project" value="TreeGrafter"/>
</dbReference>
<feature type="region of interest" description="Disordered" evidence="1">
    <location>
        <begin position="208"/>
        <end position="237"/>
    </location>
</feature>
<dbReference type="InterPro" id="IPR001584">
    <property type="entry name" value="Integrase_cat-core"/>
</dbReference>
<dbReference type="AlphaFoldDB" id="A0A8B8ZNY8"/>
<organism evidence="3 4">
    <name type="scientific">Phoenix dactylifera</name>
    <name type="common">Date palm</name>
    <dbReference type="NCBI Taxonomy" id="42345"/>
    <lineage>
        <taxon>Eukaryota</taxon>
        <taxon>Viridiplantae</taxon>
        <taxon>Streptophyta</taxon>
        <taxon>Embryophyta</taxon>
        <taxon>Tracheophyta</taxon>
        <taxon>Spermatophyta</taxon>
        <taxon>Magnoliopsida</taxon>
        <taxon>Liliopsida</taxon>
        <taxon>Arecaceae</taxon>
        <taxon>Coryphoideae</taxon>
        <taxon>Phoeniceae</taxon>
        <taxon>Phoenix</taxon>
    </lineage>
</organism>
<accession>A0A8B8ZNY8</accession>
<dbReference type="OrthoDB" id="10261212at2759"/>
<feature type="domain" description="Integrase catalytic" evidence="2">
    <location>
        <begin position="475"/>
        <end position="641"/>
    </location>
</feature>
<dbReference type="PANTHER" id="PTHR18063:SF6">
    <property type="entry name" value="UBIQUITIN CARBOXYL-TERMINAL HYDROLASE"/>
    <property type="match status" value="1"/>
</dbReference>
<dbReference type="GO" id="GO:1990380">
    <property type="term" value="F:K48-linked deubiquitinase activity"/>
    <property type="evidence" value="ECO:0007669"/>
    <property type="project" value="InterPro"/>
</dbReference>
<dbReference type="KEGG" id="pda:103698954"/>
<dbReference type="GO" id="GO:0005829">
    <property type="term" value="C:cytosol"/>
    <property type="evidence" value="ECO:0007669"/>
    <property type="project" value="TreeGrafter"/>
</dbReference>
<reference evidence="4" key="1">
    <citation type="submission" date="2025-08" db="UniProtKB">
        <authorList>
            <consortium name="RefSeq"/>
        </authorList>
    </citation>
    <scope>IDENTIFICATION</scope>
    <source>
        <tissue evidence="4">Young leaves</tissue>
    </source>
</reference>
<evidence type="ECO:0000313" key="3">
    <source>
        <dbReference type="Proteomes" id="UP000228380"/>
    </source>
</evidence>
<dbReference type="Pfam" id="PF04424">
    <property type="entry name" value="MINDY_DUB"/>
    <property type="match status" value="2"/>
</dbReference>
<evidence type="ECO:0000256" key="1">
    <source>
        <dbReference type="SAM" id="MobiDB-lite"/>
    </source>
</evidence>
<dbReference type="Proteomes" id="UP000228380">
    <property type="component" value="Unplaced"/>
</dbReference>
<dbReference type="PROSITE" id="PS50994">
    <property type="entry name" value="INTEGRASE"/>
    <property type="match status" value="1"/>
</dbReference>
<proteinExistence type="predicted"/>
<dbReference type="PROSITE" id="PS50330">
    <property type="entry name" value="UIM"/>
    <property type="match status" value="1"/>
</dbReference>
<evidence type="ECO:0000259" key="2">
    <source>
        <dbReference type="PROSITE" id="PS50994"/>
    </source>
</evidence>
<dbReference type="RefSeq" id="XP_038975965.1">
    <property type="nucleotide sequence ID" value="XM_039120037.1"/>
</dbReference>
<dbReference type="PANTHER" id="PTHR18063">
    <property type="entry name" value="NF-E2 INDUCIBLE PROTEIN"/>
    <property type="match status" value="1"/>
</dbReference>
<protein>
    <submittedName>
        <fullName evidence="4">Uncharacterized protein LOC103698954 isoform X1</fullName>
    </submittedName>
</protein>
<dbReference type="GeneID" id="103698954"/>
<dbReference type="InterPro" id="IPR057670">
    <property type="entry name" value="SH3_retrovirus"/>
</dbReference>
<dbReference type="GO" id="GO:0004843">
    <property type="term" value="F:cysteine-type deubiquitinase activity"/>
    <property type="evidence" value="ECO:0007669"/>
    <property type="project" value="InterPro"/>
</dbReference>
<dbReference type="GO" id="GO:0016807">
    <property type="term" value="F:cysteine-type carboxypeptidase activity"/>
    <property type="evidence" value="ECO:0007669"/>
    <property type="project" value="TreeGrafter"/>
</dbReference>
<name>A0A8B8ZNY8_PHODC</name>
<keyword evidence="3" id="KW-1185">Reference proteome</keyword>
<dbReference type="InterPro" id="IPR007518">
    <property type="entry name" value="MINDY"/>
</dbReference>